<accession>A0A150NZ35</accession>
<reference evidence="2 3" key="1">
    <citation type="submission" date="2014-02" db="EMBL/GenBank/DDBJ databases">
        <title>The small core and large imbalanced accessory genome model reveals a collaborative survival strategy of Sorangium cellulosum strains in nature.</title>
        <authorList>
            <person name="Han K."/>
            <person name="Peng R."/>
            <person name="Blom J."/>
            <person name="Li Y.-Z."/>
        </authorList>
    </citation>
    <scope>NUCLEOTIDE SEQUENCE [LARGE SCALE GENOMIC DNA]</scope>
    <source>
        <strain evidence="2 3">So0157-18</strain>
    </source>
</reference>
<evidence type="ECO:0000256" key="1">
    <source>
        <dbReference type="SAM" id="MobiDB-lite"/>
    </source>
</evidence>
<proteinExistence type="predicted"/>
<evidence type="ECO:0000313" key="2">
    <source>
        <dbReference type="EMBL" id="KYF47328.1"/>
    </source>
</evidence>
<sequence length="158" mass="16064">MVAAAMTGCAMESADVAGDEMSEDIEMVDSSVDALEAGEDPGETSASGNERFGVGPGIGVGVGQYGQFPPVKKHLPPSKFCPSQYSQGGRSEGAPRELSMAAGPGVGPQTPSEFGVGVGPGIGVGVGQYGQFPPAKKMIPPSKFCPSQYPTSPPYPQK</sequence>
<gene>
    <name evidence="2" type="ORF">BE04_02890</name>
</gene>
<dbReference type="Proteomes" id="UP000075604">
    <property type="component" value="Unassembled WGS sequence"/>
</dbReference>
<protein>
    <submittedName>
        <fullName evidence="2">Uncharacterized protein</fullName>
    </submittedName>
</protein>
<organism evidence="2 3">
    <name type="scientific">Sorangium cellulosum</name>
    <name type="common">Polyangium cellulosum</name>
    <dbReference type="NCBI Taxonomy" id="56"/>
    <lineage>
        <taxon>Bacteria</taxon>
        <taxon>Pseudomonadati</taxon>
        <taxon>Myxococcota</taxon>
        <taxon>Polyangia</taxon>
        <taxon>Polyangiales</taxon>
        <taxon>Polyangiaceae</taxon>
        <taxon>Sorangium</taxon>
    </lineage>
</organism>
<evidence type="ECO:0000313" key="3">
    <source>
        <dbReference type="Proteomes" id="UP000075604"/>
    </source>
</evidence>
<feature type="region of interest" description="Disordered" evidence="1">
    <location>
        <begin position="35"/>
        <end position="55"/>
    </location>
</feature>
<dbReference type="AlphaFoldDB" id="A0A150NZ35"/>
<comment type="caution">
    <text evidence="2">The sequence shown here is derived from an EMBL/GenBank/DDBJ whole genome shotgun (WGS) entry which is preliminary data.</text>
</comment>
<feature type="region of interest" description="Disordered" evidence="1">
    <location>
        <begin position="73"/>
        <end position="114"/>
    </location>
</feature>
<dbReference type="EMBL" id="JELX01004529">
    <property type="protein sequence ID" value="KYF47328.1"/>
    <property type="molecule type" value="Genomic_DNA"/>
</dbReference>
<name>A0A150NZ35_SORCE</name>